<dbReference type="Proteomes" id="UP000271227">
    <property type="component" value="Unassembled WGS sequence"/>
</dbReference>
<accession>A0A3M0C3S9</accession>
<dbReference type="InterPro" id="IPR006225">
    <property type="entry name" value="PsdUridine_synth_RluC/D"/>
</dbReference>
<sequence>MSGVRHMKVTPEDAGLRLDRWFRRHVPEAGFGAVQKAMRKGAVRLDGRRVKGNERLETGQDIRVPPFAGEAGLQKNKTAPCPALDDATVAEVRGWVIYKDDKVIALNKPPGLPTQGGTGQKRHLDGLLDALKYDAPERPRLVHRLDKDTSGVLLLGRTANAAAALAKNFASKDTDKRYWALVTGVPKEPMGRIRLTMDKVAVRGAERMVVSPDGKPSLTDYAIMDRAGKRAAWLALKPHTGRTHQLRLHTAEIGHPIVGDGKYGGEDAYLGGVISKKLHLHAESIAFTHPDGGRLRIAAPMPPHIKASFEALGFNPADHEDPFVDM</sequence>
<dbReference type="GO" id="GO:0000455">
    <property type="term" value="P:enzyme-directed rRNA pseudouridine synthesis"/>
    <property type="evidence" value="ECO:0007669"/>
    <property type="project" value="TreeGrafter"/>
</dbReference>
<dbReference type="InterPro" id="IPR006224">
    <property type="entry name" value="PsdUridine_synth_RluA-like_CS"/>
</dbReference>
<comment type="similarity">
    <text evidence="1 5">Belongs to the pseudouridine synthase RluA family.</text>
</comment>
<dbReference type="Gene3D" id="3.30.2350.10">
    <property type="entry name" value="Pseudouridine synthase"/>
    <property type="match status" value="1"/>
</dbReference>
<dbReference type="GO" id="GO:0003723">
    <property type="term" value="F:RNA binding"/>
    <property type="evidence" value="ECO:0007669"/>
    <property type="project" value="UniProtKB-KW"/>
</dbReference>
<dbReference type="PANTHER" id="PTHR21600:SF87">
    <property type="entry name" value="RNA PSEUDOURIDYLATE SYNTHASE DOMAIN-CONTAINING PROTEIN 1"/>
    <property type="match status" value="1"/>
</dbReference>
<reference evidence="7 8" key="1">
    <citation type="submission" date="2018-10" db="EMBL/GenBank/DDBJ databases">
        <title>Genomic Encyclopedia of Archaeal and Bacterial Type Strains, Phase II (KMG-II): from individual species to whole genera.</title>
        <authorList>
            <person name="Goeker M."/>
        </authorList>
    </citation>
    <scope>NUCLEOTIDE SEQUENCE [LARGE SCALE GENOMIC DNA]</scope>
    <source>
        <strain evidence="7 8">DSM 25217</strain>
    </source>
</reference>
<dbReference type="InterPro" id="IPR036986">
    <property type="entry name" value="S4_RNA-bd_sf"/>
</dbReference>
<comment type="function">
    <text evidence="5">Responsible for synthesis of pseudouridine from uracil.</text>
</comment>
<dbReference type="InterPro" id="IPR050188">
    <property type="entry name" value="RluA_PseudoU_synthase"/>
</dbReference>
<gene>
    <name evidence="7" type="ORF">BXY39_2775</name>
</gene>
<dbReference type="SUPFAM" id="SSF55120">
    <property type="entry name" value="Pseudouridine synthase"/>
    <property type="match status" value="1"/>
</dbReference>
<dbReference type="PANTHER" id="PTHR21600">
    <property type="entry name" value="MITOCHONDRIAL RNA PSEUDOURIDINE SYNTHASE"/>
    <property type="match status" value="1"/>
</dbReference>
<organism evidence="7 8">
    <name type="scientific">Eilatimonas milleporae</name>
    <dbReference type="NCBI Taxonomy" id="911205"/>
    <lineage>
        <taxon>Bacteria</taxon>
        <taxon>Pseudomonadati</taxon>
        <taxon>Pseudomonadota</taxon>
        <taxon>Alphaproteobacteria</taxon>
        <taxon>Kordiimonadales</taxon>
        <taxon>Kordiimonadaceae</taxon>
        <taxon>Eilatimonas</taxon>
    </lineage>
</organism>
<name>A0A3M0C3S9_9PROT</name>
<evidence type="ECO:0000313" key="7">
    <source>
        <dbReference type="EMBL" id="RMB04511.1"/>
    </source>
</evidence>
<dbReference type="GO" id="GO:0009982">
    <property type="term" value="F:pseudouridine synthase activity"/>
    <property type="evidence" value="ECO:0007669"/>
    <property type="project" value="InterPro"/>
</dbReference>
<dbReference type="FunCoup" id="A0A3M0C3S9">
    <property type="interactions" value="441"/>
</dbReference>
<proteinExistence type="inferred from homology"/>
<dbReference type="PROSITE" id="PS50889">
    <property type="entry name" value="S4"/>
    <property type="match status" value="1"/>
</dbReference>
<evidence type="ECO:0000259" key="6">
    <source>
        <dbReference type="Pfam" id="PF00849"/>
    </source>
</evidence>
<dbReference type="Gene3D" id="3.10.290.10">
    <property type="entry name" value="RNA-binding S4 domain"/>
    <property type="match status" value="1"/>
</dbReference>
<evidence type="ECO:0000256" key="2">
    <source>
        <dbReference type="ARBA" id="ARBA00023235"/>
    </source>
</evidence>
<dbReference type="InterPro" id="IPR020103">
    <property type="entry name" value="PsdUridine_synth_cat_dom_sf"/>
</dbReference>
<protein>
    <recommendedName>
        <fullName evidence="5">Pseudouridine synthase</fullName>
        <ecNumber evidence="5">5.4.99.-</ecNumber>
    </recommendedName>
</protein>
<keyword evidence="4" id="KW-0694">RNA-binding</keyword>
<evidence type="ECO:0000256" key="1">
    <source>
        <dbReference type="ARBA" id="ARBA00010876"/>
    </source>
</evidence>
<dbReference type="Pfam" id="PF00849">
    <property type="entry name" value="PseudoU_synth_2"/>
    <property type="match status" value="1"/>
</dbReference>
<dbReference type="InterPro" id="IPR006145">
    <property type="entry name" value="PsdUridine_synth_RsuA/RluA"/>
</dbReference>
<evidence type="ECO:0000256" key="3">
    <source>
        <dbReference type="PIRSR" id="PIRSR606225-1"/>
    </source>
</evidence>
<keyword evidence="8" id="KW-1185">Reference proteome</keyword>
<dbReference type="InParanoid" id="A0A3M0C3S9"/>
<dbReference type="OrthoDB" id="9807829at2"/>
<keyword evidence="2 5" id="KW-0413">Isomerase</keyword>
<dbReference type="PROSITE" id="PS01129">
    <property type="entry name" value="PSI_RLU"/>
    <property type="match status" value="1"/>
</dbReference>
<feature type="active site" evidence="3">
    <location>
        <position position="146"/>
    </location>
</feature>
<dbReference type="GO" id="GO:0140098">
    <property type="term" value="F:catalytic activity, acting on RNA"/>
    <property type="evidence" value="ECO:0007669"/>
    <property type="project" value="UniProtKB-ARBA"/>
</dbReference>
<evidence type="ECO:0000313" key="8">
    <source>
        <dbReference type="Proteomes" id="UP000271227"/>
    </source>
</evidence>
<comment type="catalytic activity">
    <reaction evidence="5">
        <text>a uridine in RNA = a pseudouridine in RNA</text>
        <dbReference type="Rhea" id="RHEA:48348"/>
        <dbReference type="Rhea" id="RHEA-COMP:12068"/>
        <dbReference type="Rhea" id="RHEA-COMP:12069"/>
        <dbReference type="ChEBI" id="CHEBI:65314"/>
        <dbReference type="ChEBI" id="CHEBI:65315"/>
    </reaction>
</comment>
<dbReference type="EMBL" id="REFR01000013">
    <property type="protein sequence ID" value="RMB04511.1"/>
    <property type="molecule type" value="Genomic_DNA"/>
</dbReference>
<evidence type="ECO:0000256" key="5">
    <source>
        <dbReference type="RuleBase" id="RU362028"/>
    </source>
</evidence>
<feature type="domain" description="Pseudouridine synthase RsuA/RluA-like" evidence="6">
    <location>
        <begin position="103"/>
        <end position="251"/>
    </location>
</feature>
<dbReference type="CDD" id="cd02869">
    <property type="entry name" value="PseudoU_synth_RluA_like"/>
    <property type="match status" value="1"/>
</dbReference>
<comment type="caution">
    <text evidence="7">The sequence shown here is derived from an EMBL/GenBank/DDBJ whole genome shotgun (WGS) entry which is preliminary data.</text>
</comment>
<dbReference type="NCBIfam" id="TIGR00005">
    <property type="entry name" value="rluA_subfam"/>
    <property type="match status" value="1"/>
</dbReference>
<dbReference type="AlphaFoldDB" id="A0A3M0C3S9"/>
<evidence type="ECO:0000256" key="4">
    <source>
        <dbReference type="PROSITE-ProRule" id="PRU00182"/>
    </source>
</evidence>
<dbReference type="EC" id="5.4.99.-" evidence="5"/>